<reference evidence="5 6" key="1">
    <citation type="journal article" date="2017" name="ISME J.">
        <title>Potential for microbial H2 and metal transformations associated with novel bacteria and archaea in deep terrestrial subsurface sediments.</title>
        <authorList>
            <person name="Hernsdorf A.W."/>
            <person name="Amano Y."/>
            <person name="Miyakawa K."/>
            <person name="Ise K."/>
            <person name="Suzuki Y."/>
            <person name="Anantharaman K."/>
            <person name="Probst A."/>
            <person name="Burstein D."/>
            <person name="Thomas B.C."/>
            <person name="Banfield J.F."/>
        </authorList>
    </citation>
    <scope>NUCLEOTIDE SEQUENCE [LARGE SCALE GENOMIC DNA]</scope>
    <source>
        <strain evidence="5">HGW-Falkowbacteria-2</strain>
    </source>
</reference>
<protein>
    <submittedName>
        <fullName evidence="5">Transcriptional regulator</fullName>
    </submittedName>
</protein>
<keyword evidence="2" id="KW-0238">DNA-binding</keyword>
<evidence type="ECO:0000256" key="2">
    <source>
        <dbReference type="ARBA" id="ARBA00023125"/>
    </source>
</evidence>
<dbReference type="SUPFAM" id="SSF46785">
    <property type="entry name" value="Winged helix' DNA-binding domain"/>
    <property type="match status" value="1"/>
</dbReference>
<dbReference type="PANTHER" id="PTHR43132:SF2">
    <property type="entry name" value="ARSENICAL RESISTANCE OPERON REPRESSOR ARSR-RELATED"/>
    <property type="match status" value="1"/>
</dbReference>
<comment type="caution">
    <text evidence="5">The sequence shown here is derived from an EMBL/GenBank/DDBJ whole genome shotgun (WGS) entry which is preliminary data.</text>
</comment>
<dbReference type="Gene3D" id="1.10.10.10">
    <property type="entry name" value="Winged helix-like DNA-binding domain superfamily/Winged helix DNA-binding domain"/>
    <property type="match status" value="1"/>
</dbReference>
<dbReference type="InterPro" id="IPR001845">
    <property type="entry name" value="HTH_ArsR_DNA-bd_dom"/>
</dbReference>
<evidence type="ECO:0000313" key="6">
    <source>
        <dbReference type="Proteomes" id="UP000233325"/>
    </source>
</evidence>
<organism evidence="5 6">
    <name type="scientific">Candidatus Falkowbacteria bacterium HGW-Falkowbacteria-2</name>
    <dbReference type="NCBI Taxonomy" id="2013769"/>
    <lineage>
        <taxon>Bacteria</taxon>
        <taxon>Candidatus Falkowiibacteriota</taxon>
    </lineage>
</organism>
<name>A0A2N2DX01_9BACT</name>
<evidence type="ECO:0000313" key="5">
    <source>
        <dbReference type="EMBL" id="PKM86988.1"/>
    </source>
</evidence>
<dbReference type="GO" id="GO:0003677">
    <property type="term" value="F:DNA binding"/>
    <property type="evidence" value="ECO:0007669"/>
    <property type="project" value="UniProtKB-KW"/>
</dbReference>
<dbReference type="InterPro" id="IPR011991">
    <property type="entry name" value="ArsR-like_HTH"/>
</dbReference>
<sequence length="93" mass="10356">MSFSQTFAALSDPNRQAILDVLRQGEQPVSVIAENLNITLPTLSHHLDILKRCGLVSARRSGRQIIYSLNLSVLEEISEALIKFIGKKKPNNK</sequence>
<dbReference type="SMART" id="SM00418">
    <property type="entry name" value="HTH_ARSR"/>
    <property type="match status" value="1"/>
</dbReference>
<dbReference type="PANTHER" id="PTHR43132">
    <property type="entry name" value="ARSENICAL RESISTANCE OPERON REPRESSOR ARSR-RELATED"/>
    <property type="match status" value="1"/>
</dbReference>
<evidence type="ECO:0000256" key="1">
    <source>
        <dbReference type="ARBA" id="ARBA00023015"/>
    </source>
</evidence>
<dbReference type="EMBL" id="PHAH01000060">
    <property type="protein sequence ID" value="PKM86988.1"/>
    <property type="molecule type" value="Genomic_DNA"/>
</dbReference>
<dbReference type="PRINTS" id="PR00778">
    <property type="entry name" value="HTHARSR"/>
</dbReference>
<dbReference type="PROSITE" id="PS50987">
    <property type="entry name" value="HTH_ARSR_2"/>
    <property type="match status" value="1"/>
</dbReference>
<feature type="domain" description="HTH arsR-type" evidence="4">
    <location>
        <begin position="1"/>
        <end position="89"/>
    </location>
</feature>
<accession>A0A2N2DX01</accession>
<keyword evidence="1" id="KW-0805">Transcription regulation</keyword>
<dbReference type="Pfam" id="PF01022">
    <property type="entry name" value="HTH_5"/>
    <property type="match status" value="1"/>
</dbReference>
<dbReference type="AlphaFoldDB" id="A0A2N2DX01"/>
<proteinExistence type="predicted"/>
<dbReference type="InterPro" id="IPR036390">
    <property type="entry name" value="WH_DNA-bd_sf"/>
</dbReference>
<dbReference type="NCBIfam" id="NF033788">
    <property type="entry name" value="HTH_metalloreg"/>
    <property type="match status" value="1"/>
</dbReference>
<dbReference type="CDD" id="cd00090">
    <property type="entry name" value="HTH_ARSR"/>
    <property type="match status" value="1"/>
</dbReference>
<dbReference type="Proteomes" id="UP000233325">
    <property type="component" value="Unassembled WGS sequence"/>
</dbReference>
<evidence type="ECO:0000259" key="4">
    <source>
        <dbReference type="PROSITE" id="PS50987"/>
    </source>
</evidence>
<dbReference type="InterPro" id="IPR036388">
    <property type="entry name" value="WH-like_DNA-bd_sf"/>
</dbReference>
<gene>
    <name evidence="5" type="ORF">CVU83_03585</name>
</gene>
<evidence type="ECO:0000256" key="3">
    <source>
        <dbReference type="ARBA" id="ARBA00023163"/>
    </source>
</evidence>
<dbReference type="GO" id="GO:0003700">
    <property type="term" value="F:DNA-binding transcription factor activity"/>
    <property type="evidence" value="ECO:0007669"/>
    <property type="project" value="InterPro"/>
</dbReference>
<keyword evidence="3" id="KW-0804">Transcription</keyword>
<dbReference type="InterPro" id="IPR051011">
    <property type="entry name" value="Metal_resp_trans_reg"/>
</dbReference>